<sequence>MCEEVEVTMDDVTRQGVARVMDVLLPGTEVLPRATAVDAQGELLDRVLRADPKLEPIVRRCGEQAAQTSEISLADVEQWMGEDTERLVFALHAAYYMSKDVRQALNYPGQGRVPVAEATPDQLVSPELIAPVIERGPIYVPTPE</sequence>
<evidence type="ECO:0000313" key="2">
    <source>
        <dbReference type="Proteomes" id="UP000515934"/>
    </source>
</evidence>
<evidence type="ECO:0000313" key="1">
    <source>
        <dbReference type="EMBL" id="QNN61974.1"/>
    </source>
</evidence>
<keyword evidence="2" id="KW-1185">Reference proteome</keyword>
<dbReference type="EMBL" id="CP060716">
    <property type="protein sequence ID" value="QNN61974.1"/>
    <property type="molecule type" value="Genomic_DNA"/>
</dbReference>
<dbReference type="Proteomes" id="UP000515934">
    <property type="component" value="Chromosome"/>
</dbReference>
<dbReference type="AlphaFoldDB" id="A0A7G9S299"/>
<accession>A0A7G9S299</accession>
<dbReference type="KEGG" id="ldn:H9L06_06500"/>
<gene>
    <name evidence="1" type="ORF">H9L06_06500</name>
</gene>
<reference evidence="1 2" key="1">
    <citation type="submission" date="2020-08" db="EMBL/GenBank/DDBJ databases">
        <title>Genome sequence of Leucobacter denitrificans KACC 14055T.</title>
        <authorList>
            <person name="Hyun D.-W."/>
            <person name="Bae J.-W."/>
        </authorList>
    </citation>
    <scope>NUCLEOTIDE SEQUENCE [LARGE SCALE GENOMIC DNA]</scope>
    <source>
        <strain evidence="1 2">KACC 14055</strain>
    </source>
</reference>
<protein>
    <recommendedName>
        <fullName evidence="3">Gluconate 2-dehydrogenase subunit 3 family protein</fullName>
    </recommendedName>
</protein>
<name>A0A7G9S299_9MICO</name>
<evidence type="ECO:0008006" key="3">
    <source>
        <dbReference type="Google" id="ProtNLM"/>
    </source>
</evidence>
<proteinExistence type="predicted"/>
<organism evidence="1 2">
    <name type="scientific">Leucobacter denitrificans</name>
    <dbReference type="NCBI Taxonomy" id="683042"/>
    <lineage>
        <taxon>Bacteria</taxon>
        <taxon>Bacillati</taxon>
        <taxon>Actinomycetota</taxon>
        <taxon>Actinomycetes</taxon>
        <taxon>Micrococcales</taxon>
        <taxon>Microbacteriaceae</taxon>
        <taxon>Leucobacter</taxon>
    </lineage>
</organism>
<dbReference type="RefSeq" id="WP_187554445.1">
    <property type="nucleotide sequence ID" value="NZ_CP060716.1"/>
</dbReference>